<dbReference type="Proteomes" id="UP001597097">
    <property type="component" value="Unassembled WGS sequence"/>
</dbReference>
<evidence type="ECO:0000256" key="3">
    <source>
        <dbReference type="PROSITE-ProRule" id="PRU10038"/>
    </source>
</evidence>
<protein>
    <submittedName>
        <fullName evidence="5">Alpha/beta hydrolase</fullName>
    </submittedName>
</protein>
<evidence type="ECO:0000256" key="2">
    <source>
        <dbReference type="ARBA" id="ARBA00022801"/>
    </source>
</evidence>
<accession>A0ABW4GB81</accession>
<sequence>MAVDDLTRAVIDAMTAVFPQVGTEVTDPVEARRIITEMPPLEPEPYAVGRVENRLAEDIPVRVYWPPTKQEVWPVVVYFHGGGFALCSLDTHDPICRLICADADVIVVSVDYRLAPEHPYPAAVEDAYAAARWVYEHARELGADPRRLVVAGDSAGGNLATVTCLKARDEGGPPIALQVLIYPVTDAAQDAPSYAENADGYFLTTAHMRWYWDCYQPDHARRAEPYSSPINADVSGLPPALVITAEHDPLRDEGEAYAERLRAAGVDTRSVRYDGMFHGFFGLGSLLPAAKEAGAKVCATIHEQVG</sequence>
<keyword evidence="2 5" id="KW-0378">Hydrolase</keyword>
<organism evidence="5 6">
    <name type="scientific">Nonomuraea guangzhouensis</name>
    <dbReference type="NCBI Taxonomy" id="1291555"/>
    <lineage>
        <taxon>Bacteria</taxon>
        <taxon>Bacillati</taxon>
        <taxon>Actinomycetota</taxon>
        <taxon>Actinomycetes</taxon>
        <taxon>Streptosporangiales</taxon>
        <taxon>Streptosporangiaceae</taxon>
        <taxon>Nonomuraea</taxon>
    </lineage>
</organism>
<dbReference type="InterPro" id="IPR033140">
    <property type="entry name" value="Lipase_GDXG_put_SER_AS"/>
</dbReference>
<dbReference type="PROSITE" id="PS01173">
    <property type="entry name" value="LIPASE_GDXG_HIS"/>
    <property type="match status" value="1"/>
</dbReference>
<dbReference type="EMBL" id="JBHUCM010000018">
    <property type="protein sequence ID" value="MFD1539920.1"/>
    <property type="molecule type" value="Genomic_DNA"/>
</dbReference>
<evidence type="ECO:0000256" key="1">
    <source>
        <dbReference type="ARBA" id="ARBA00010515"/>
    </source>
</evidence>
<name>A0ABW4GB81_9ACTN</name>
<evidence type="ECO:0000313" key="6">
    <source>
        <dbReference type="Proteomes" id="UP001597097"/>
    </source>
</evidence>
<feature type="domain" description="Alpha/beta hydrolase fold-3" evidence="4">
    <location>
        <begin position="76"/>
        <end position="281"/>
    </location>
</feature>
<proteinExistence type="inferred from homology"/>
<comment type="caution">
    <text evidence="5">The sequence shown here is derived from an EMBL/GenBank/DDBJ whole genome shotgun (WGS) entry which is preliminary data.</text>
</comment>
<evidence type="ECO:0000313" key="5">
    <source>
        <dbReference type="EMBL" id="MFD1539920.1"/>
    </source>
</evidence>
<dbReference type="PROSITE" id="PS01174">
    <property type="entry name" value="LIPASE_GDXG_SER"/>
    <property type="match status" value="1"/>
</dbReference>
<dbReference type="InterPro" id="IPR013094">
    <property type="entry name" value="AB_hydrolase_3"/>
</dbReference>
<keyword evidence="6" id="KW-1185">Reference proteome</keyword>
<dbReference type="PANTHER" id="PTHR48081:SF8">
    <property type="entry name" value="ALPHA_BETA HYDROLASE FOLD-3 DOMAIN-CONTAINING PROTEIN-RELATED"/>
    <property type="match status" value="1"/>
</dbReference>
<evidence type="ECO:0000259" key="4">
    <source>
        <dbReference type="Pfam" id="PF07859"/>
    </source>
</evidence>
<dbReference type="PANTHER" id="PTHR48081">
    <property type="entry name" value="AB HYDROLASE SUPERFAMILY PROTEIN C4A8.06C"/>
    <property type="match status" value="1"/>
</dbReference>
<dbReference type="RefSeq" id="WP_219533562.1">
    <property type="nucleotide sequence ID" value="NZ_JAHKRM010000018.1"/>
</dbReference>
<dbReference type="Pfam" id="PF07859">
    <property type="entry name" value="Abhydrolase_3"/>
    <property type="match status" value="1"/>
</dbReference>
<dbReference type="GO" id="GO:0016787">
    <property type="term" value="F:hydrolase activity"/>
    <property type="evidence" value="ECO:0007669"/>
    <property type="project" value="UniProtKB-KW"/>
</dbReference>
<comment type="similarity">
    <text evidence="1">Belongs to the 'GDXG' lipolytic enzyme family.</text>
</comment>
<feature type="active site" evidence="3">
    <location>
        <position position="154"/>
    </location>
</feature>
<gene>
    <name evidence="5" type="ORF">ACFSJ0_22900</name>
</gene>
<reference evidence="6" key="1">
    <citation type="journal article" date="2019" name="Int. J. Syst. Evol. Microbiol.">
        <title>The Global Catalogue of Microorganisms (GCM) 10K type strain sequencing project: providing services to taxonomists for standard genome sequencing and annotation.</title>
        <authorList>
            <consortium name="The Broad Institute Genomics Platform"/>
            <consortium name="The Broad Institute Genome Sequencing Center for Infectious Disease"/>
            <person name="Wu L."/>
            <person name="Ma J."/>
        </authorList>
    </citation>
    <scope>NUCLEOTIDE SEQUENCE [LARGE SCALE GENOMIC DNA]</scope>
    <source>
        <strain evidence="6">CGMCC 1.15399</strain>
    </source>
</reference>
<dbReference type="InterPro" id="IPR002168">
    <property type="entry name" value="Lipase_GDXG_HIS_AS"/>
</dbReference>
<dbReference type="InterPro" id="IPR050300">
    <property type="entry name" value="GDXG_lipolytic_enzyme"/>
</dbReference>